<keyword evidence="5" id="KW-1185">Reference proteome</keyword>
<dbReference type="Pfam" id="PF13649">
    <property type="entry name" value="Methyltransf_25"/>
    <property type="match status" value="1"/>
</dbReference>
<dbReference type="PANTHER" id="PTHR43861:SF1">
    <property type="entry name" value="TRANS-ACONITATE 2-METHYLTRANSFERASE"/>
    <property type="match status" value="1"/>
</dbReference>
<dbReference type="InterPro" id="IPR029063">
    <property type="entry name" value="SAM-dependent_MTases_sf"/>
</dbReference>
<dbReference type="GeneID" id="36599145"/>
<protein>
    <submittedName>
        <fullName evidence="4">S-adenosyl-L-methionine-dependent methyltransferase</fullName>
    </submittedName>
</protein>
<reference evidence="5" key="1">
    <citation type="submission" date="2016-07" db="EMBL/GenBank/DDBJ databases">
        <title>Multiple horizontal gene transfer events from other fungi enriched the ability of initially mycotrophic Trichoderma (Ascomycota) to feed on dead plant biomass.</title>
        <authorList>
            <consortium name="DOE Joint Genome Institute"/>
            <person name="Atanasova L."/>
            <person name="Chenthamara K."/>
            <person name="Zhang J."/>
            <person name="Grujic M."/>
            <person name="Henrissat B."/>
            <person name="Kuo A."/>
            <person name="Aerts A."/>
            <person name="Salamov A."/>
            <person name="Lipzen A."/>
            <person name="Labutti K."/>
            <person name="Barry K."/>
            <person name="Miao Y."/>
            <person name="Rahimi M.J."/>
            <person name="Shen Q."/>
            <person name="Grigoriev I.V."/>
            <person name="Kubicek C.P."/>
            <person name="Druzhinina I.S."/>
        </authorList>
    </citation>
    <scope>NUCLEOTIDE SEQUENCE [LARGE SCALE GENOMIC DNA]</scope>
    <source>
        <strain evidence="5">TUCIM 6016</strain>
    </source>
</reference>
<evidence type="ECO:0000256" key="1">
    <source>
        <dbReference type="ARBA" id="ARBA00022603"/>
    </source>
</evidence>
<gene>
    <name evidence="4" type="ORF">BBK36DRAFT_1123216</name>
</gene>
<dbReference type="GO" id="GO:0008168">
    <property type="term" value="F:methyltransferase activity"/>
    <property type="evidence" value="ECO:0007669"/>
    <property type="project" value="UniProtKB-KW"/>
</dbReference>
<accession>A0A2T4B6W3</accession>
<dbReference type="Proteomes" id="UP000241546">
    <property type="component" value="Unassembled WGS sequence"/>
</dbReference>
<dbReference type="GO" id="GO:0032259">
    <property type="term" value="P:methylation"/>
    <property type="evidence" value="ECO:0007669"/>
    <property type="project" value="UniProtKB-KW"/>
</dbReference>
<dbReference type="InterPro" id="IPR041698">
    <property type="entry name" value="Methyltransf_25"/>
</dbReference>
<dbReference type="RefSeq" id="XP_024748289.1">
    <property type="nucleotide sequence ID" value="XM_024891027.1"/>
</dbReference>
<dbReference type="CDD" id="cd02440">
    <property type="entry name" value="AdoMet_MTases"/>
    <property type="match status" value="1"/>
</dbReference>
<proteinExistence type="predicted"/>
<sequence>MPQYDSIGASYNVLEELPYRAVEKHNVYTAINPLLKPGARVLEVACGTGFYSSHLLTWGAGYVMGMDISSTMLESAVTRLSSEIASGKAQFMLGDGAIPQSFAPDNSSGFFSMVFGAWFLNYASSKEDLVAMFTNISLNLEPGGVFVGVVPHPTDDIQKRAEDCKQDPLRQYYPRNEYVEELASGDGWSLRVSLNEGGLDIMTWHMRKSVYEEAARMGGLRGKLEWRYETLGEESAREQFGLTADEWSARVTNPHLGILIAWKD</sequence>
<dbReference type="AlphaFoldDB" id="A0A2T4B6W3"/>
<dbReference type="SUPFAM" id="SSF53335">
    <property type="entry name" value="S-adenosyl-L-methionine-dependent methyltransferases"/>
    <property type="match status" value="1"/>
</dbReference>
<dbReference type="OrthoDB" id="3647at2759"/>
<name>A0A2T4B6W3_9HYPO</name>
<evidence type="ECO:0000259" key="3">
    <source>
        <dbReference type="Pfam" id="PF13649"/>
    </source>
</evidence>
<evidence type="ECO:0000313" key="4">
    <source>
        <dbReference type="EMBL" id="PTB64969.1"/>
    </source>
</evidence>
<evidence type="ECO:0000313" key="5">
    <source>
        <dbReference type="Proteomes" id="UP000241546"/>
    </source>
</evidence>
<evidence type="ECO:0000256" key="2">
    <source>
        <dbReference type="ARBA" id="ARBA00022679"/>
    </source>
</evidence>
<dbReference type="PANTHER" id="PTHR43861">
    <property type="entry name" value="TRANS-ACONITATE 2-METHYLTRANSFERASE-RELATED"/>
    <property type="match status" value="1"/>
</dbReference>
<keyword evidence="1 4" id="KW-0489">Methyltransferase</keyword>
<dbReference type="EMBL" id="KZ680216">
    <property type="protein sequence ID" value="PTB64969.1"/>
    <property type="molecule type" value="Genomic_DNA"/>
</dbReference>
<keyword evidence="2 4" id="KW-0808">Transferase</keyword>
<dbReference type="Gene3D" id="3.40.50.150">
    <property type="entry name" value="Vaccinia Virus protein VP39"/>
    <property type="match status" value="1"/>
</dbReference>
<feature type="domain" description="Methyltransferase" evidence="3">
    <location>
        <begin position="41"/>
        <end position="144"/>
    </location>
</feature>
<organism evidence="4 5">
    <name type="scientific">Trichoderma citrinoviride</name>
    <dbReference type="NCBI Taxonomy" id="58853"/>
    <lineage>
        <taxon>Eukaryota</taxon>
        <taxon>Fungi</taxon>
        <taxon>Dikarya</taxon>
        <taxon>Ascomycota</taxon>
        <taxon>Pezizomycotina</taxon>
        <taxon>Sordariomycetes</taxon>
        <taxon>Hypocreomycetidae</taxon>
        <taxon>Hypocreales</taxon>
        <taxon>Hypocreaceae</taxon>
        <taxon>Trichoderma</taxon>
    </lineage>
</organism>